<keyword evidence="2" id="KW-0012">Acyltransferase</keyword>
<dbReference type="InterPro" id="IPR021211">
    <property type="entry name" value="SAM35"/>
</dbReference>
<organism evidence="5 6">
    <name type="scientific">Candidozyma haemuli</name>
    <dbReference type="NCBI Taxonomy" id="45357"/>
    <lineage>
        <taxon>Eukaryota</taxon>
        <taxon>Fungi</taxon>
        <taxon>Dikarya</taxon>
        <taxon>Ascomycota</taxon>
        <taxon>Saccharomycotina</taxon>
        <taxon>Pichiomycetes</taxon>
        <taxon>Metschnikowiaceae</taxon>
        <taxon>Candidozyma</taxon>
    </lineage>
</organism>
<protein>
    <recommendedName>
        <fullName evidence="4">N-acetyltransferase domain-containing protein</fullName>
    </recommendedName>
</protein>
<dbReference type="InterPro" id="IPR000182">
    <property type="entry name" value="GNAT_dom"/>
</dbReference>
<dbReference type="InterPro" id="IPR051635">
    <property type="entry name" value="SNAT-like"/>
</dbReference>
<evidence type="ECO:0000256" key="3">
    <source>
        <dbReference type="SAM" id="MobiDB-lite"/>
    </source>
</evidence>
<keyword evidence="6" id="KW-1185">Reference proteome</keyword>
<feature type="domain" description="N-acetyltransferase" evidence="4">
    <location>
        <begin position="8"/>
        <end position="233"/>
    </location>
</feature>
<evidence type="ECO:0000256" key="1">
    <source>
        <dbReference type="ARBA" id="ARBA00022679"/>
    </source>
</evidence>
<dbReference type="EMBL" id="CP076664">
    <property type="protein sequence ID" value="QWU89024.1"/>
    <property type="molecule type" value="Genomic_DNA"/>
</dbReference>
<dbReference type="Pfam" id="PF13673">
    <property type="entry name" value="Acetyltransf_10"/>
    <property type="match status" value="1"/>
</dbReference>
<dbReference type="Pfam" id="PF10806">
    <property type="entry name" value="SAM35"/>
    <property type="match status" value="1"/>
</dbReference>
<dbReference type="Proteomes" id="UP000825434">
    <property type="component" value="Chromosome 4"/>
</dbReference>
<dbReference type="PANTHER" id="PTHR10908">
    <property type="entry name" value="SEROTONIN N-ACETYLTRANSFERASE"/>
    <property type="match status" value="1"/>
</dbReference>
<feature type="compositionally biased region" description="Basic and acidic residues" evidence="3">
    <location>
        <begin position="77"/>
        <end position="86"/>
    </location>
</feature>
<sequence>MSDFPPNLSIRPLTVEDLDQCVQLENKGFPEDEKASRDMLQYRLIACPELCSGLFIREYGVKYNAINLPEVAEKLNAENASSKESDGTIQPNNKESSDGDQENEDFPSLPVKSSVVKEVLIGHITATKTPTEKLTKAAMELPSDSNKDAGHVEYARSIAIHGLVIDPEWRGKNLGTLLMHDYIQKLSNQDLGSKVILVSHKELIPFYEKIGFELHGASDIKHGSETWYDLSIDLVPQEEDDEGFVYFGVKDSSKETDSKFTLGVHGLAHIEGKTLPTDPFSLADCLILCHRHGLTLPKNKEKSPYSMVAFSYEASPTNELPILVEQTKDTATVIKTNEIQDSIRKKNFGKSIIELLVNSFLDDLSDLWILILLSDVAGSQTAKLNKVFDFLKTGDNAYIEGLLTARLLNAIPEWSSFKAKYPSIFHRNRMHAALRSKDVSDGYYGSNATALQKLLFEKMSQFERNLPLIWNYIKENGSSDAFAVLELKTAAFVFIIDQFFSEGTHIGSMIKKDAYAQIVKESQEIVLDRFA</sequence>
<evidence type="ECO:0000313" key="5">
    <source>
        <dbReference type="EMBL" id="QWU89024.1"/>
    </source>
</evidence>
<proteinExistence type="predicted"/>
<dbReference type="InterPro" id="IPR016181">
    <property type="entry name" value="Acyl_CoA_acyltransferase"/>
</dbReference>
<gene>
    <name evidence="5" type="ORF">CA3LBN_003347</name>
</gene>
<name>A0ABX8I7D8_9ASCO</name>
<keyword evidence="1" id="KW-0808">Transferase</keyword>
<accession>A0ABX8I7D8</accession>
<evidence type="ECO:0000313" key="6">
    <source>
        <dbReference type="Proteomes" id="UP000825434"/>
    </source>
</evidence>
<evidence type="ECO:0000259" key="4">
    <source>
        <dbReference type="PROSITE" id="PS51186"/>
    </source>
</evidence>
<reference evidence="5 6" key="1">
    <citation type="submission" date="2021-06" db="EMBL/GenBank/DDBJ databases">
        <title>Candida outbreak in Lebanon.</title>
        <authorList>
            <person name="Finianos M."/>
        </authorList>
    </citation>
    <scope>NUCLEOTIDE SEQUENCE [LARGE SCALE GENOMIC DNA]</scope>
    <source>
        <strain evidence="5">CA3LBN</strain>
    </source>
</reference>
<feature type="region of interest" description="Disordered" evidence="3">
    <location>
        <begin position="77"/>
        <end position="108"/>
    </location>
</feature>
<dbReference type="PANTHER" id="PTHR10908:SF0">
    <property type="entry name" value="SEROTONIN N-ACETYLTRANSFERASE"/>
    <property type="match status" value="1"/>
</dbReference>
<dbReference type="PROSITE" id="PS51186">
    <property type="entry name" value="GNAT"/>
    <property type="match status" value="1"/>
</dbReference>
<dbReference type="Gene3D" id="3.40.630.30">
    <property type="match status" value="1"/>
</dbReference>
<dbReference type="SUPFAM" id="SSF55729">
    <property type="entry name" value="Acyl-CoA N-acyltransferases (Nat)"/>
    <property type="match status" value="1"/>
</dbReference>
<evidence type="ECO:0000256" key="2">
    <source>
        <dbReference type="ARBA" id="ARBA00023315"/>
    </source>
</evidence>